<evidence type="ECO:0000256" key="13">
    <source>
        <dbReference type="ARBA" id="ARBA00023136"/>
    </source>
</evidence>
<evidence type="ECO:0000256" key="3">
    <source>
        <dbReference type="ARBA" id="ARBA00012438"/>
    </source>
</evidence>
<dbReference type="OrthoDB" id="9801651at2"/>
<dbReference type="CDD" id="cd17546">
    <property type="entry name" value="REC_hyHK_CKI1_RcsC-like"/>
    <property type="match status" value="1"/>
</dbReference>
<dbReference type="FunFam" id="1.10.287.130:FF:000002">
    <property type="entry name" value="Two-component osmosensing histidine kinase"/>
    <property type="match status" value="1"/>
</dbReference>
<feature type="modified residue" description="4-aspartylphosphate" evidence="16">
    <location>
        <position position="711"/>
    </location>
</feature>
<dbReference type="GO" id="GO:0005524">
    <property type="term" value="F:ATP binding"/>
    <property type="evidence" value="ECO:0007669"/>
    <property type="project" value="UniProtKB-KW"/>
</dbReference>
<evidence type="ECO:0000256" key="16">
    <source>
        <dbReference type="PROSITE-ProRule" id="PRU00169"/>
    </source>
</evidence>
<evidence type="ECO:0000256" key="7">
    <source>
        <dbReference type="ARBA" id="ARBA00022692"/>
    </source>
</evidence>
<dbReference type="InterPro" id="IPR003594">
    <property type="entry name" value="HATPase_dom"/>
</dbReference>
<dbReference type="InterPro" id="IPR005467">
    <property type="entry name" value="His_kinase_dom"/>
</dbReference>
<organism evidence="20 21">
    <name type="scientific">Nitrospirillum amazonense</name>
    <dbReference type="NCBI Taxonomy" id="28077"/>
    <lineage>
        <taxon>Bacteria</taxon>
        <taxon>Pseudomonadati</taxon>
        <taxon>Pseudomonadota</taxon>
        <taxon>Alphaproteobacteria</taxon>
        <taxon>Rhodospirillales</taxon>
        <taxon>Azospirillaceae</taxon>
        <taxon>Nitrospirillum</taxon>
    </lineage>
</organism>
<evidence type="ECO:0000256" key="12">
    <source>
        <dbReference type="ARBA" id="ARBA00023012"/>
    </source>
</evidence>
<dbReference type="PROSITE" id="PS50109">
    <property type="entry name" value="HIS_KIN"/>
    <property type="match status" value="1"/>
</dbReference>
<dbReference type="Proteomes" id="UP000318050">
    <property type="component" value="Unassembled WGS sequence"/>
</dbReference>
<dbReference type="SMART" id="SM00387">
    <property type="entry name" value="HATPase_c"/>
    <property type="match status" value="1"/>
</dbReference>
<dbReference type="Gene3D" id="3.40.50.2300">
    <property type="match status" value="2"/>
</dbReference>
<evidence type="ECO:0000256" key="11">
    <source>
        <dbReference type="ARBA" id="ARBA00022989"/>
    </source>
</evidence>
<dbReference type="InterPro" id="IPR004358">
    <property type="entry name" value="Sig_transdc_His_kin-like_C"/>
</dbReference>
<feature type="domain" description="Response regulatory" evidence="19">
    <location>
        <begin position="660"/>
        <end position="778"/>
    </location>
</feature>
<evidence type="ECO:0000259" key="19">
    <source>
        <dbReference type="PROSITE" id="PS50110"/>
    </source>
</evidence>
<dbReference type="AlphaFoldDB" id="A0A560I0N1"/>
<dbReference type="InterPro" id="IPR011006">
    <property type="entry name" value="CheY-like_superfamily"/>
</dbReference>
<evidence type="ECO:0000313" key="21">
    <source>
        <dbReference type="Proteomes" id="UP000318050"/>
    </source>
</evidence>
<evidence type="ECO:0000256" key="8">
    <source>
        <dbReference type="ARBA" id="ARBA00022741"/>
    </source>
</evidence>
<dbReference type="Pfam" id="PF00072">
    <property type="entry name" value="Response_reg"/>
    <property type="match status" value="2"/>
</dbReference>
<dbReference type="InterPro" id="IPR036641">
    <property type="entry name" value="HPT_dom_sf"/>
</dbReference>
<feature type="coiled-coil region" evidence="17">
    <location>
        <begin position="213"/>
        <end position="250"/>
    </location>
</feature>
<dbReference type="SMART" id="SM00448">
    <property type="entry name" value="REC"/>
    <property type="match status" value="2"/>
</dbReference>
<dbReference type="CDD" id="cd00082">
    <property type="entry name" value="HisKA"/>
    <property type="match status" value="1"/>
</dbReference>
<dbReference type="EMBL" id="VITT01000020">
    <property type="protein sequence ID" value="TWB51419.1"/>
    <property type="molecule type" value="Genomic_DNA"/>
</dbReference>
<accession>A0A560I0N1</accession>
<dbReference type="Gene3D" id="1.20.120.160">
    <property type="entry name" value="HPT domain"/>
    <property type="match status" value="1"/>
</dbReference>
<dbReference type="Pfam" id="PF13185">
    <property type="entry name" value="GAF_2"/>
    <property type="match status" value="1"/>
</dbReference>
<evidence type="ECO:0000256" key="6">
    <source>
        <dbReference type="ARBA" id="ARBA00022679"/>
    </source>
</evidence>
<keyword evidence="7" id="KW-0812">Transmembrane</keyword>
<dbReference type="SUPFAM" id="SSF52172">
    <property type="entry name" value="CheY-like"/>
    <property type="match status" value="2"/>
</dbReference>
<evidence type="ECO:0000256" key="1">
    <source>
        <dbReference type="ARBA" id="ARBA00000085"/>
    </source>
</evidence>
<sequence length="923" mass="98484">MARFDGLSVEEAGVTRAESEADRIRALEHQVERLSEVVLTQSLLADSDLDLDAFMQTVVDRLQRLMHAKGAVVELAEGEDMVYRAASGAVSQFVGVRLKRKGSLSGYCVETEKVLMCRDSETDDRVDRDACRMVGVRSMICAPLSEAGRVVGVLKVMGTEPDTFTAEDVALLQMMAKALGGALGKQLSFHEKQVLLEERTATVARLEVEVVERRRAEAALQDQALEMATLAEQRDQARLAAEAASRAKSEFLANMSHEIRTPMNGVLGMAQLILDTPLNAEQRVLAAAIHDSGEMLLSIINDILDVSKLEAGKVELEEIDFSMDELADSVAMLLSPKAAEKDLDLVCYVEDAARGAYRGDPTRLRQILAKLVSNAIKFTTTGSVAIEIGQEPGAATGAATGPATGGATGGAIGAAIGADGRRRLRIAVSDTGLGIPEEQRARLFQKFSQADSSITRRFGGTGLGLSICRQLVELMGGDIGVNSVPGQGSTFWFTVPLRPVAATLVDQDTLVDGIRGLRVLVVDDIPLHQKILSRALSDLGLVVSLADGAASALAALERSWEAGRPPDLVLVDFSMADVRGDELGQRIRDDSRFAETKLVLISSFGVMDRGNAEVDVFAAVLAKPVRRQTLLDVLSRLFLSQVASPVRPDPAKVGTGAGRRVLLVEDNHINQQVALLMLRKEGYEVTLAEDGEDGVRAATAPGAIFDLILMDVQMPRMDGLEATRLIRTHQGGVRVPIVALTANAMAGMREEYLDAGMDDVVAKPFDQRKFLGAVARWTKASPHEAAAAMPATPLPAATVLDESVLQRLELIAGREQFQSLVGSLVTHGGERLDRVAALRARGDMDGLRAEAHDLISTAGNAGLKQLQALGEALHAACAAPDRQRDRALSLADAAVAAGREGWAVVARRFGGPGPVTAVAGGRD</sequence>
<dbReference type="InterPro" id="IPR001789">
    <property type="entry name" value="Sig_transdc_resp-reg_receiver"/>
</dbReference>
<dbReference type="SMART" id="SM00388">
    <property type="entry name" value="HisKA"/>
    <property type="match status" value="1"/>
</dbReference>
<evidence type="ECO:0000256" key="10">
    <source>
        <dbReference type="ARBA" id="ARBA00022840"/>
    </source>
</evidence>
<evidence type="ECO:0000256" key="4">
    <source>
        <dbReference type="ARBA" id="ARBA00022475"/>
    </source>
</evidence>
<dbReference type="GO" id="GO:0000155">
    <property type="term" value="F:phosphorelay sensor kinase activity"/>
    <property type="evidence" value="ECO:0007669"/>
    <property type="project" value="InterPro"/>
</dbReference>
<dbReference type="SUPFAM" id="SSF47226">
    <property type="entry name" value="Histidine-containing phosphotransfer domain, HPT domain"/>
    <property type="match status" value="1"/>
</dbReference>
<dbReference type="Gene3D" id="3.30.565.10">
    <property type="entry name" value="Histidine kinase-like ATPase, C-terminal domain"/>
    <property type="match status" value="1"/>
</dbReference>
<dbReference type="Pfam" id="PF01627">
    <property type="entry name" value="Hpt"/>
    <property type="match status" value="1"/>
</dbReference>
<dbReference type="CDD" id="cd16922">
    <property type="entry name" value="HATPase_EvgS-ArcB-TorS-like"/>
    <property type="match status" value="1"/>
</dbReference>
<dbReference type="Gene3D" id="3.30.450.40">
    <property type="match status" value="1"/>
</dbReference>
<comment type="subcellular location">
    <subcellularLocation>
        <location evidence="2">Cell membrane</location>
        <topology evidence="2">Multi-pass membrane protein</topology>
    </subcellularLocation>
</comment>
<reference evidence="20 21" key="1">
    <citation type="submission" date="2019-06" db="EMBL/GenBank/DDBJ databases">
        <title>Genomic Encyclopedia of Type Strains, Phase IV (KMG-V): Genome sequencing to study the core and pangenomes of soil and plant-associated prokaryotes.</title>
        <authorList>
            <person name="Whitman W."/>
        </authorList>
    </citation>
    <scope>NUCLEOTIDE SEQUENCE [LARGE SCALE GENOMIC DNA]</scope>
    <source>
        <strain evidence="20 21">BR 11140</strain>
    </source>
</reference>
<dbReference type="SUPFAM" id="SSF55874">
    <property type="entry name" value="ATPase domain of HSP90 chaperone/DNA topoisomerase II/histidine kinase"/>
    <property type="match status" value="1"/>
</dbReference>
<evidence type="ECO:0000256" key="14">
    <source>
        <dbReference type="ARBA" id="ARBA00064003"/>
    </source>
</evidence>
<dbReference type="SUPFAM" id="SSF55781">
    <property type="entry name" value="GAF domain-like"/>
    <property type="match status" value="1"/>
</dbReference>
<dbReference type="InterPro" id="IPR003661">
    <property type="entry name" value="HisK_dim/P_dom"/>
</dbReference>
<dbReference type="Pfam" id="PF02518">
    <property type="entry name" value="HATPase_c"/>
    <property type="match status" value="1"/>
</dbReference>
<evidence type="ECO:0000256" key="15">
    <source>
        <dbReference type="ARBA" id="ARBA00068150"/>
    </source>
</evidence>
<dbReference type="PROSITE" id="PS50110">
    <property type="entry name" value="RESPONSE_REGULATORY"/>
    <property type="match status" value="2"/>
</dbReference>
<keyword evidence="11" id="KW-1133">Transmembrane helix</keyword>
<gene>
    <name evidence="20" type="ORF">FBZ92_12012</name>
</gene>
<proteinExistence type="predicted"/>
<dbReference type="PANTHER" id="PTHR45339:SF1">
    <property type="entry name" value="HYBRID SIGNAL TRANSDUCTION HISTIDINE KINASE J"/>
    <property type="match status" value="1"/>
</dbReference>
<comment type="caution">
    <text evidence="20">The sequence shown here is derived from an EMBL/GenBank/DDBJ whole genome shotgun (WGS) entry which is preliminary data.</text>
</comment>
<name>A0A560I0N1_9PROT</name>
<keyword evidence="6" id="KW-0808">Transferase</keyword>
<keyword evidence="4" id="KW-1003">Cell membrane</keyword>
<keyword evidence="13" id="KW-0472">Membrane</keyword>
<evidence type="ECO:0000256" key="5">
    <source>
        <dbReference type="ARBA" id="ARBA00022553"/>
    </source>
</evidence>
<comment type="catalytic activity">
    <reaction evidence="1">
        <text>ATP + protein L-histidine = ADP + protein N-phospho-L-histidine.</text>
        <dbReference type="EC" id="2.7.13.3"/>
    </reaction>
</comment>
<comment type="subunit">
    <text evidence="14">At low DSF concentrations, interacts with RpfF.</text>
</comment>
<keyword evidence="12" id="KW-0902">Two-component regulatory system</keyword>
<feature type="modified residue" description="4-aspartylphosphate" evidence="16">
    <location>
        <position position="572"/>
    </location>
</feature>
<dbReference type="CDD" id="cd00156">
    <property type="entry name" value="REC"/>
    <property type="match status" value="1"/>
</dbReference>
<dbReference type="InterPro" id="IPR036097">
    <property type="entry name" value="HisK_dim/P_sf"/>
</dbReference>
<dbReference type="SUPFAM" id="SSF47384">
    <property type="entry name" value="Homodimeric domain of signal transducing histidine kinase"/>
    <property type="match status" value="1"/>
</dbReference>
<feature type="domain" description="Histidine kinase" evidence="18">
    <location>
        <begin position="254"/>
        <end position="499"/>
    </location>
</feature>
<evidence type="ECO:0000256" key="2">
    <source>
        <dbReference type="ARBA" id="ARBA00004651"/>
    </source>
</evidence>
<dbReference type="PRINTS" id="PR00344">
    <property type="entry name" value="BCTRLSENSOR"/>
</dbReference>
<dbReference type="Pfam" id="PF00512">
    <property type="entry name" value="HisKA"/>
    <property type="match status" value="1"/>
</dbReference>
<evidence type="ECO:0000256" key="9">
    <source>
        <dbReference type="ARBA" id="ARBA00022777"/>
    </source>
</evidence>
<dbReference type="EC" id="2.7.13.3" evidence="3"/>
<keyword evidence="9 20" id="KW-0418">Kinase</keyword>
<dbReference type="SMART" id="SM00065">
    <property type="entry name" value="GAF"/>
    <property type="match status" value="1"/>
</dbReference>
<dbReference type="InterPro" id="IPR003018">
    <property type="entry name" value="GAF"/>
</dbReference>
<keyword evidence="17" id="KW-0175">Coiled coil</keyword>
<dbReference type="InterPro" id="IPR029016">
    <property type="entry name" value="GAF-like_dom_sf"/>
</dbReference>
<evidence type="ECO:0000313" key="20">
    <source>
        <dbReference type="EMBL" id="TWB51419.1"/>
    </source>
</evidence>
<keyword evidence="10" id="KW-0067">ATP-binding</keyword>
<keyword evidence="5 16" id="KW-0597">Phosphoprotein</keyword>
<dbReference type="Gene3D" id="1.10.287.130">
    <property type="match status" value="1"/>
</dbReference>
<evidence type="ECO:0000256" key="17">
    <source>
        <dbReference type="SAM" id="Coils"/>
    </source>
</evidence>
<evidence type="ECO:0000259" key="18">
    <source>
        <dbReference type="PROSITE" id="PS50109"/>
    </source>
</evidence>
<feature type="domain" description="Response regulatory" evidence="19">
    <location>
        <begin position="518"/>
        <end position="638"/>
    </location>
</feature>
<dbReference type="InterPro" id="IPR008207">
    <property type="entry name" value="Sig_transdc_His_kin_Hpt_dom"/>
</dbReference>
<dbReference type="FunFam" id="3.30.565.10:FF:000010">
    <property type="entry name" value="Sensor histidine kinase RcsC"/>
    <property type="match status" value="1"/>
</dbReference>
<keyword evidence="8" id="KW-0547">Nucleotide-binding</keyword>
<dbReference type="PANTHER" id="PTHR45339">
    <property type="entry name" value="HYBRID SIGNAL TRANSDUCTION HISTIDINE KINASE J"/>
    <property type="match status" value="1"/>
</dbReference>
<protein>
    <recommendedName>
        <fullName evidence="15">Sensory/regulatory protein RpfC</fullName>
        <ecNumber evidence="3">2.7.13.3</ecNumber>
    </recommendedName>
</protein>
<dbReference type="GO" id="GO:0005886">
    <property type="term" value="C:plasma membrane"/>
    <property type="evidence" value="ECO:0007669"/>
    <property type="project" value="UniProtKB-SubCell"/>
</dbReference>
<dbReference type="InterPro" id="IPR036890">
    <property type="entry name" value="HATPase_C_sf"/>
</dbReference>